<accession>A0ABU6C2X1</accession>
<organism evidence="1 2">
    <name type="scientific">Streptomyces kunmingensis</name>
    <dbReference type="NCBI Taxonomy" id="68225"/>
    <lineage>
        <taxon>Bacteria</taxon>
        <taxon>Bacillati</taxon>
        <taxon>Actinomycetota</taxon>
        <taxon>Actinomycetes</taxon>
        <taxon>Kitasatosporales</taxon>
        <taxon>Streptomycetaceae</taxon>
        <taxon>Streptomyces</taxon>
    </lineage>
</organism>
<proteinExistence type="predicted"/>
<keyword evidence="2" id="KW-1185">Reference proteome</keyword>
<reference evidence="1 2" key="1">
    <citation type="submission" date="2022-10" db="EMBL/GenBank/DDBJ databases">
        <authorList>
            <person name="Xie J."/>
            <person name="Shen N."/>
        </authorList>
    </citation>
    <scope>NUCLEOTIDE SEQUENCE [LARGE SCALE GENOMIC DNA]</scope>
    <source>
        <strain evidence="1 2">DSM 41681</strain>
    </source>
</reference>
<sequence>MPGRNYDLASIVVLIPTKADLPPMALRMTGLPGAASTAQVEAWIDDMKRVARSAPSG</sequence>
<comment type="caution">
    <text evidence="1">The sequence shown here is derived from an EMBL/GenBank/DDBJ whole genome shotgun (WGS) entry which is preliminary data.</text>
</comment>
<evidence type="ECO:0000313" key="1">
    <source>
        <dbReference type="EMBL" id="MEB3958680.1"/>
    </source>
</evidence>
<gene>
    <name evidence="1" type="ORF">OKJ48_00165</name>
</gene>
<dbReference type="EMBL" id="JAOZYB010000001">
    <property type="protein sequence ID" value="MEB3958680.1"/>
    <property type="molecule type" value="Genomic_DNA"/>
</dbReference>
<name>A0ABU6C2X1_9ACTN</name>
<dbReference type="Proteomes" id="UP001352223">
    <property type="component" value="Unassembled WGS sequence"/>
</dbReference>
<evidence type="ECO:0000313" key="2">
    <source>
        <dbReference type="Proteomes" id="UP001352223"/>
    </source>
</evidence>
<dbReference type="RefSeq" id="WP_324765664.1">
    <property type="nucleotide sequence ID" value="NZ_BAAATS010000022.1"/>
</dbReference>
<protein>
    <submittedName>
        <fullName evidence="1">Uncharacterized protein</fullName>
    </submittedName>
</protein>